<dbReference type="PROSITE" id="PS50297">
    <property type="entry name" value="ANK_REP_REGION"/>
    <property type="match status" value="2"/>
</dbReference>
<evidence type="ECO:0000256" key="1">
    <source>
        <dbReference type="ARBA" id="ARBA00022737"/>
    </source>
</evidence>
<evidence type="ECO:0000313" key="7">
    <source>
        <dbReference type="Proteomes" id="UP000015101"/>
    </source>
</evidence>
<dbReference type="EnsemblMetazoa" id="HelroT178850">
    <property type="protein sequence ID" value="HelroP178850"/>
    <property type="gene ID" value="HelroG178850"/>
</dbReference>
<dbReference type="PROSITE" id="PS50225">
    <property type="entry name" value="SOCS"/>
    <property type="match status" value="1"/>
</dbReference>
<keyword evidence="1" id="KW-0677">Repeat</keyword>
<dbReference type="RefSeq" id="XP_009025969.1">
    <property type="nucleotide sequence ID" value="XM_009027721.1"/>
</dbReference>
<dbReference type="KEGG" id="hro:HELRODRAFT_178850"/>
<feature type="domain" description="SOCS box" evidence="4">
    <location>
        <begin position="452"/>
        <end position="506"/>
    </location>
</feature>
<dbReference type="Pfam" id="PF12796">
    <property type="entry name" value="Ank_2"/>
    <property type="match status" value="2"/>
</dbReference>
<dbReference type="InterPro" id="IPR001496">
    <property type="entry name" value="SOCS_box"/>
</dbReference>
<protein>
    <recommendedName>
        <fullName evidence="4">SOCS box domain-containing protein</fullName>
    </recommendedName>
</protein>
<dbReference type="CTD" id="20206986"/>
<dbReference type="OMA" id="CHYSERI"/>
<dbReference type="EMBL" id="KB097496">
    <property type="protein sequence ID" value="ESN95934.1"/>
    <property type="molecule type" value="Genomic_DNA"/>
</dbReference>
<dbReference type="InParanoid" id="T1FDT7"/>
<dbReference type="InterPro" id="IPR002110">
    <property type="entry name" value="Ankyrin_rpt"/>
</dbReference>
<dbReference type="OrthoDB" id="6781668at2759"/>
<dbReference type="PANTHER" id="PTHR24198">
    <property type="entry name" value="ANKYRIN REPEAT AND PROTEIN KINASE DOMAIN-CONTAINING PROTEIN"/>
    <property type="match status" value="1"/>
</dbReference>
<sequence>MKSFGISNVMFMDPHNDTPFFKRILFMLCYRKSMSKMKSDFISYVYSNNPQKVDSIVRKLSFFNCAPNFSDKQLALDIAIYKNSLGIVELLINMNVDVNFPSRRNRTEELPITYAMRLKHYDIVELLLDAGSFVEIRSSNYEKFTALHYACIDGNYYFAKKFIQRGADVNRGTDKGHTPLYYATINDHCQLAFYLVLEGASVNFTIKRNRVLRKDDITNFYNFLIKLLSIFQLDVNSINEMNRNVDTGMVQTVSSNDLCHYSERISSTFSEETKELALEKIKSQLTPMKLAECLVDAQLLQDNFVTDLLISFGTDVNYKPEHGINILLKTIKTQDWPRFNVITSMNETILNDFEIPDQNPLLNALKLNDFYRQGMVLLIKCGDAGRKNHNVKSKIILQALQIKNLDILKLLFLSGFQIYRKKYQIRADILCRITIFEESVHLNDLKKCKDWLSCKKREGLTLKEHCRIVIRQSISEHNGGRSVLPYLEQLSLPKILVLYLKFYDLTCVQKFFDRHILKSNFIFTM</sequence>
<dbReference type="Proteomes" id="UP000015101">
    <property type="component" value="Unassembled WGS sequence"/>
</dbReference>
<evidence type="ECO:0000256" key="2">
    <source>
        <dbReference type="ARBA" id="ARBA00023043"/>
    </source>
</evidence>
<evidence type="ECO:0000259" key="4">
    <source>
        <dbReference type="PROSITE" id="PS50225"/>
    </source>
</evidence>
<reference evidence="7" key="1">
    <citation type="submission" date="2012-12" db="EMBL/GenBank/DDBJ databases">
        <authorList>
            <person name="Hellsten U."/>
            <person name="Grimwood J."/>
            <person name="Chapman J.A."/>
            <person name="Shapiro H."/>
            <person name="Aerts A."/>
            <person name="Otillar R.P."/>
            <person name="Terry A.Y."/>
            <person name="Boore J.L."/>
            <person name="Simakov O."/>
            <person name="Marletaz F."/>
            <person name="Cho S.-J."/>
            <person name="Edsinger-Gonzales E."/>
            <person name="Havlak P."/>
            <person name="Kuo D.-H."/>
            <person name="Larsson T."/>
            <person name="Lv J."/>
            <person name="Arendt D."/>
            <person name="Savage R."/>
            <person name="Osoegawa K."/>
            <person name="de Jong P."/>
            <person name="Lindberg D.R."/>
            <person name="Seaver E.C."/>
            <person name="Weisblat D.A."/>
            <person name="Putnam N.H."/>
            <person name="Grigoriev I.V."/>
            <person name="Rokhsar D.S."/>
        </authorList>
    </citation>
    <scope>NUCLEOTIDE SEQUENCE</scope>
</reference>
<dbReference type="AlphaFoldDB" id="T1FDT7"/>
<gene>
    <name evidence="6" type="primary">20206986</name>
    <name evidence="5" type="ORF">HELRODRAFT_178850</name>
</gene>
<dbReference type="HOGENOM" id="CLU_519039_0_0_1"/>
<evidence type="ECO:0000313" key="5">
    <source>
        <dbReference type="EMBL" id="ESN95934.1"/>
    </source>
</evidence>
<dbReference type="InterPro" id="IPR036770">
    <property type="entry name" value="Ankyrin_rpt-contain_sf"/>
</dbReference>
<dbReference type="PANTHER" id="PTHR24198:SF165">
    <property type="entry name" value="ANKYRIN REPEAT-CONTAINING PROTEIN-RELATED"/>
    <property type="match status" value="1"/>
</dbReference>
<keyword evidence="7" id="KW-1185">Reference proteome</keyword>
<organism evidence="6 7">
    <name type="scientific">Helobdella robusta</name>
    <name type="common">Californian leech</name>
    <dbReference type="NCBI Taxonomy" id="6412"/>
    <lineage>
        <taxon>Eukaryota</taxon>
        <taxon>Metazoa</taxon>
        <taxon>Spiralia</taxon>
        <taxon>Lophotrochozoa</taxon>
        <taxon>Annelida</taxon>
        <taxon>Clitellata</taxon>
        <taxon>Hirudinea</taxon>
        <taxon>Rhynchobdellida</taxon>
        <taxon>Glossiphoniidae</taxon>
        <taxon>Helobdella</taxon>
    </lineage>
</organism>
<feature type="repeat" description="ANK" evidence="3">
    <location>
        <begin position="142"/>
        <end position="174"/>
    </location>
</feature>
<dbReference type="GeneID" id="20206986"/>
<dbReference type="SUPFAM" id="SSF48403">
    <property type="entry name" value="Ankyrin repeat"/>
    <property type="match status" value="2"/>
</dbReference>
<proteinExistence type="predicted"/>
<dbReference type="eggNOG" id="KOG0504">
    <property type="taxonomic scope" value="Eukaryota"/>
</dbReference>
<evidence type="ECO:0000313" key="6">
    <source>
        <dbReference type="EnsemblMetazoa" id="HelroP178850"/>
    </source>
</evidence>
<feature type="repeat" description="ANK" evidence="3">
    <location>
        <begin position="175"/>
        <end position="207"/>
    </location>
</feature>
<keyword evidence="2 3" id="KW-0040">ANK repeat</keyword>
<reference evidence="6" key="3">
    <citation type="submission" date="2015-06" db="UniProtKB">
        <authorList>
            <consortium name="EnsemblMetazoa"/>
        </authorList>
    </citation>
    <scope>IDENTIFICATION</scope>
</reference>
<dbReference type="STRING" id="6412.T1FDT7"/>
<dbReference type="Gene3D" id="1.25.40.20">
    <property type="entry name" value="Ankyrin repeat-containing domain"/>
    <property type="match status" value="1"/>
</dbReference>
<dbReference type="PROSITE" id="PS50088">
    <property type="entry name" value="ANK_REPEAT"/>
    <property type="match status" value="2"/>
</dbReference>
<dbReference type="EMBL" id="AMQM01006581">
    <property type="status" value="NOT_ANNOTATED_CDS"/>
    <property type="molecule type" value="Genomic_DNA"/>
</dbReference>
<evidence type="ECO:0000256" key="3">
    <source>
        <dbReference type="PROSITE-ProRule" id="PRU00023"/>
    </source>
</evidence>
<accession>T1FDT7</accession>
<reference evidence="5 7" key="2">
    <citation type="journal article" date="2013" name="Nature">
        <title>Insights into bilaterian evolution from three spiralian genomes.</title>
        <authorList>
            <person name="Simakov O."/>
            <person name="Marletaz F."/>
            <person name="Cho S.J."/>
            <person name="Edsinger-Gonzales E."/>
            <person name="Havlak P."/>
            <person name="Hellsten U."/>
            <person name="Kuo D.H."/>
            <person name="Larsson T."/>
            <person name="Lv J."/>
            <person name="Arendt D."/>
            <person name="Savage R."/>
            <person name="Osoegawa K."/>
            <person name="de Jong P."/>
            <person name="Grimwood J."/>
            <person name="Chapman J.A."/>
            <person name="Shapiro H."/>
            <person name="Aerts A."/>
            <person name="Otillar R.P."/>
            <person name="Terry A.Y."/>
            <person name="Boore J.L."/>
            <person name="Grigoriev I.V."/>
            <person name="Lindberg D.R."/>
            <person name="Seaver E.C."/>
            <person name="Weisblat D.A."/>
            <person name="Putnam N.H."/>
            <person name="Rokhsar D.S."/>
        </authorList>
    </citation>
    <scope>NUCLEOTIDE SEQUENCE</scope>
</reference>
<name>T1FDT7_HELRO</name>
<dbReference type="SMART" id="SM00248">
    <property type="entry name" value="ANK"/>
    <property type="match status" value="4"/>
</dbReference>